<dbReference type="GO" id="GO:0015171">
    <property type="term" value="F:amino acid transmembrane transporter activity"/>
    <property type="evidence" value="ECO:0007669"/>
    <property type="project" value="TreeGrafter"/>
</dbReference>
<gene>
    <name evidence="9" type="ORF">ASPVEDRAFT_146943</name>
</gene>
<dbReference type="InterPro" id="IPR004840">
    <property type="entry name" value="Amino_acid_permease_CS"/>
</dbReference>
<feature type="transmembrane region" description="Helical" evidence="7">
    <location>
        <begin position="63"/>
        <end position="84"/>
    </location>
</feature>
<evidence type="ECO:0000256" key="7">
    <source>
        <dbReference type="SAM" id="Phobius"/>
    </source>
</evidence>
<feature type="transmembrane region" description="Helical" evidence="7">
    <location>
        <begin position="247"/>
        <end position="268"/>
    </location>
</feature>
<proteinExistence type="predicted"/>
<sequence length="566" mass="61711">MSAKKTDDTHPPVDYAASSSNECQVFEHESFLTRNGMNIQSFQRRHYGHGIVELDRKMKARHLTMIAIGGSIGSGFFVGTGSALSDGGPGSLFIDYLIMSVMVFNIVYALGEMAVMFPVSGGFYMYAIRFVDPSFGFATAWTYVISWATTLPLELTVCAITIQYWDAETSTGVWIAVFLAVIIVLNTFGVLGYAEEEFWASCFKLSSVLVFMIIAVVLVCGGGPSAGRYHGYWGARLWEDPGAFKNGFKGFCSVFVTAAFTFAGTELVGLAAAESRNPTAAIPSAVKQIFWRLTMFYILALSLIGLLIDCNDPALLSSGTFANSKASPFVLVGKYAGLRGLDHFMNVVILSSVLSIGIASVYAGSRTLTALCQQGHGPMVFTYIDRAGRPLASVGAIIACGCLAFINLSAQGEVVFDWFLSIAGLAVLFTWGSICLAHIRFRAAWKYHGHTLDEIPFKAVGGVYGSWVGLIFVILVLIAQLYIALVAPPGESGMGTAESFFKSYLALPVILFIWVIGYILTRKGWLSLAEIDVDTGRRQHDWEAIHASRARIAQLSFWGRLWHFLF</sequence>
<feature type="transmembrane region" description="Helical" evidence="7">
    <location>
        <begin position="460"/>
        <end position="483"/>
    </location>
</feature>
<dbReference type="Pfam" id="PF00324">
    <property type="entry name" value="AA_permease"/>
    <property type="match status" value="1"/>
</dbReference>
<feature type="transmembrane region" description="Helical" evidence="7">
    <location>
        <begin position="140"/>
        <end position="165"/>
    </location>
</feature>
<dbReference type="Gene3D" id="1.20.1740.10">
    <property type="entry name" value="Amino acid/polyamine transporter I"/>
    <property type="match status" value="1"/>
</dbReference>
<dbReference type="FunFam" id="1.20.1740.10:FF:000017">
    <property type="entry name" value="Amino acid permease"/>
    <property type="match status" value="1"/>
</dbReference>
<evidence type="ECO:0000313" key="9">
    <source>
        <dbReference type="EMBL" id="OJI97594.1"/>
    </source>
</evidence>
<evidence type="ECO:0000256" key="1">
    <source>
        <dbReference type="ARBA" id="ARBA00004141"/>
    </source>
</evidence>
<evidence type="ECO:0000256" key="2">
    <source>
        <dbReference type="ARBA" id="ARBA00022448"/>
    </source>
</evidence>
<keyword evidence="6 7" id="KW-0472">Membrane</keyword>
<keyword evidence="4" id="KW-0029">Amino-acid transport</keyword>
<feature type="transmembrane region" description="Helical" evidence="7">
    <location>
        <begin position="205"/>
        <end position="227"/>
    </location>
</feature>
<evidence type="ECO:0000313" key="10">
    <source>
        <dbReference type="Proteomes" id="UP000184073"/>
    </source>
</evidence>
<dbReference type="GO" id="GO:0016020">
    <property type="term" value="C:membrane"/>
    <property type="evidence" value="ECO:0007669"/>
    <property type="project" value="UniProtKB-SubCell"/>
</dbReference>
<dbReference type="PANTHER" id="PTHR43341:SF12">
    <property type="entry name" value="AMINO ACID TRANSPORTER (EUROFUNG)"/>
    <property type="match status" value="1"/>
</dbReference>
<keyword evidence="2" id="KW-0813">Transport</keyword>
<comment type="subcellular location">
    <subcellularLocation>
        <location evidence="1">Membrane</location>
        <topology evidence="1">Multi-pass membrane protein</topology>
    </subcellularLocation>
</comment>
<dbReference type="InterPro" id="IPR004841">
    <property type="entry name" value="AA-permease/SLC12A_dom"/>
</dbReference>
<dbReference type="VEuPathDB" id="FungiDB:ASPVEDRAFT_146943"/>
<name>A0A1L9P839_ASPVE</name>
<dbReference type="PANTHER" id="PTHR43341">
    <property type="entry name" value="AMINO ACID PERMEASE"/>
    <property type="match status" value="1"/>
</dbReference>
<feature type="transmembrane region" description="Helical" evidence="7">
    <location>
        <begin position="386"/>
        <end position="406"/>
    </location>
</feature>
<dbReference type="InterPro" id="IPR050524">
    <property type="entry name" value="APC_YAT"/>
</dbReference>
<dbReference type="PROSITE" id="PS00218">
    <property type="entry name" value="AMINO_ACID_PERMEASE_1"/>
    <property type="match status" value="1"/>
</dbReference>
<evidence type="ECO:0000256" key="4">
    <source>
        <dbReference type="ARBA" id="ARBA00022970"/>
    </source>
</evidence>
<reference evidence="10" key="1">
    <citation type="journal article" date="2017" name="Genome Biol.">
        <title>Comparative genomics reveals high biological diversity and specific adaptations in the industrially and medically important fungal genus Aspergillus.</title>
        <authorList>
            <person name="de Vries R.P."/>
            <person name="Riley R."/>
            <person name="Wiebenga A."/>
            <person name="Aguilar-Osorio G."/>
            <person name="Amillis S."/>
            <person name="Uchima C.A."/>
            <person name="Anderluh G."/>
            <person name="Asadollahi M."/>
            <person name="Askin M."/>
            <person name="Barry K."/>
            <person name="Battaglia E."/>
            <person name="Bayram O."/>
            <person name="Benocci T."/>
            <person name="Braus-Stromeyer S.A."/>
            <person name="Caldana C."/>
            <person name="Canovas D."/>
            <person name="Cerqueira G.C."/>
            <person name="Chen F."/>
            <person name="Chen W."/>
            <person name="Choi C."/>
            <person name="Clum A."/>
            <person name="Dos Santos R.A."/>
            <person name="Damasio A.R."/>
            <person name="Diallinas G."/>
            <person name="Emri T."/>
            <person name="Fekete E."/>
            <person name="Flipphi M."/>
            <person name="Freyberg S."/>
            <person name="Gallo A."/>
            <person name="Gournas C."/>
            <person name="Habgood R."/>
            <person name="Hainaut M."/>
            <person name="Harispe M.L."/>
            <person name="Henrissat B."/>
            <person name="Hilden K.S."/>
            <person name="Hope R."/>
            <person name="Hossain A."/>
            <person name="Karabika E."/>
            <person name="Karaffa L."/>
            <person name="Karanyi Z."/>
            <person name="Krasevec N."/>
            <person name="Kuo A."/>
            <person name="Kusch H."/>
            <person name="LaButti K."/>
            <person name="Lagendijk E.L."/>
            <person name="Lapidus A."/>
            <person name="Levasseur A."/>
            <person name="Lindquist E."/>
            <person name="Lipzen A."/>
            <person name="Logrieco A.F."/>
            <person name="MacCabe A."/>
            <person name="Maekelae M.R."/>
            <person name="Malavazi I."/>
            <person name="Melin P."/>
            <person name="Meyer V."/>
            <person name="Mielnichuk N."/>
            <person name="Miskei M."/>
            <person name="Molnar A.P."/>
            <person name="Mule G."/>
            <person name="Ngan C.Y."/>
            <person name="Orejas M."/>
            <person name="Orosz E."/>
            <person name="Ouedraogo J.P."/>
            <person name="Overkamp K.M."/>
            <person name="Park H.-S."/>
            <person name="Perrone G."/>
            <person name="Piumi F."/>
            <person name="Punt P.J."/>
            <person name="Ram A.F."/>
            <person name="Ramon A."/>
            <person name="Rauscher S."/>
            <person name="Record E."/>
            <person name="Riano-Pachon D.M."/>
            <person name="Robert V."/>
            <person name="Roehrig J."/>
            <person name="Ruller R."/>
            <person name="Salamov A."/>
            <person name="Salih N.S."/>
            <person name="Samson R.A."/>
            <person name="Sandor E."/>
            <person name="Sanguinetti M."/>
            <person name="Schuetze T."/>
            <person name="Sepcic K."/>
            <person name="Shelest E."/>
            <person name="Sherlock G."/>
            <person name="Sophianopoulou V."/>
            <person name="Squina F.M."/>
            <person name="Sun H."/>
            <person name="Susca A."/>
            <person name="Todd R.B."/>
            <person name="Tsang A."/>
            <person name="Unkles S.E."/>
            <person name="van de Wiele N."/>
            <person name="van Rossen-Uffink D."/>
            <person name="Oliveira J.V."/>
            <person name="Vesth T.C."/>
            <person name="Visser J."/>
            <person name="Yu J.-H."/>
            <person name="Zhou M."/>
            <person name="Andersen M.R."/>
            <person name="Archer D.B."/>
            <person name="Baker S.E."/>
            <person name="Benoit I."/>
            <person name="Brakhage A.A."/>
            <person name="Braus G.H."/>
            <person name="Fischer R."/>
            <person name="Frisvad J.C."/>
            <person name="Goldman G.H."/>
            <person name="Houbraken J."/>
            <person name="Oakley B."/>
            <person name="Pocsi I."/>
            <person name="Scazzocchio C."/>
            <person name="Seiboth B."/>
            <person name="vanKuyk P.A."/>
            <person name="Wortman J."/>
            <person name="Dyer P.S."/>
            <person name="Grigoriev I.V."/>
        </authorList>
    </citation>
    <scope>NUCLEOTIDE SEQUENCE [LARGE SCALE GENOMIC DNA]</scope>
    <source>
        <strain evidence="10">CBS 583.65</strain>
    </source>
</reference>
<dbReference type="AlphaFoldDB" id="A0A1L9P839"/>
<feature type="transmembrane region" description="Helical" evidence="7">
    <location>
        <begin position="418"/>
        <end position="439"/>
    </location>
</feature>
<evidence type="ECO:0000256" key="5">
    <source>
        <dbReference type="ARBA" id="ARBA00022989"/>
    </source>
</evidence>
<dbReference type="EMBL" id="KV878125">
    <property type="protein sequence ID" value="OJI97594.1"/>
    <property type="molecule type" value="Genomic_DNA"/>
</dbReference>
<feature type="transmembrane region" description="Helical" evidence="7">
    <location>
        <begin position="171"/>
        <end position="193"/>
    </location>
</feature>
<evidence type="ECO:0000256" key="3">
    <source>
        <dbReference type="ARBA" id="ARBA00022692"/>
    </source>
</evidence>
<keyword evidence="3 7" id="KW-0812">Transmembrane</keyword>
<feature type="transmembrane region" description="Helical" evidence="7">
    <location>
        <begin position="344"/>
        <end position="365"/>
    </location>
</feature>
<protein>
    <recommendedName>
        <fullName evidence="8">Amino acid permease/ SLC12A domain-containing protein</fullName>
    </recommendedName>
</protein>
<dbReference type="GeneID" id="63723616"/>
<dbReference type="Proteomes" id="UP000184073">
    <property type="component" value="Unassembled WGS sequence"/>
</dbReference>
<accession>A0A1L9P839</accession>
<dbReference type="RefSeq" id="XP_040663357.1">
    <property type="nucleotide sequence ID" value="XM_040808105.1"/>
</dbReference>
<dbReference type="PIRSF" id="PIRSF006060">
    <property type="entry name" value="AA_transporter"/>
    <property type="match status" value="1"/>
</dbReference>
<keyword evidence="10" id="KW-1185">Reference proteome</keyword>
<feature type="transmembrane region" description="Helical" evidence="7">
    <location>
        <begin position="96"/>
        <end position="119"/>
    </location>
</feature>
<evidence type="ECO:0000256" key="6">
    <source>
        <dbReference type="ARBA" id="ARBA00023136"/>
    </source>
</evidence>
<feature type="transmembrane region" description="Helical" evidence="7">
    <location>
        <begin position="289"/>
        <end position="308"/>
    </location>
</feature>
<organism evidence="9 10">
    <name type="scientific">Aspergillus versicolor CBS 583.65</name>
    <dbReference type="NCBI Taxonomy" id="1036611"/>
    <lineage>
        <taxon>Eukaryota</taxon>
        <taxon>Fungi</taxon>
        <taxon>Dikarya</taxon>
        <taxon>Ascomycota</taxon>
        <taxon>Pezizomycotina</taxon>
        <taxon>Eurotiomycetes</taxon>
        <taxon>Eurotiomycetidae</taxon>
        <taxon>Eurotiales</taxon>
        <taxon>Aspergillaceae</taxon>
        <taxon>Aspergillus</taxon>
        <taxon>Aspergillus subgen. Nidulantes</taxon>
    </lineage>
</organism>
<evidence type="ECO:0000259" key="8">
    <source>
        <dbReference type="Pfam" id="PF00324"/>
    </source>
</evidence>
<dbReference type="STRING" id="1036611.A0A1L9P839"/>
<dbReference type="OrthoDB" id="3900342at2759"/>
<keyword evidence="5 7" id="KW-1133">Transmembrane helix</keyword>
<feature type="transmembrane region" description="Helical" evidence="7">
    <location>
        <begin position="503"/>
        <end position="521"/>
    </location>
</feature>
<feature type="domain" description="Amino acid permease/ SLC12A" evidence="8">
    <location>
        <begin position="62"/>
        <end position="523"/>
    </location>
</feature>